<gene>
    <name evidence="3" type="ORF">SAMN02745152_01898</name>
</gene>
<dbReference type="AlphaFoldDB" id="A0A1T4Q9N5"/>
<dbReference type="Proteomes" id="UP000190395">
    <property type="component" value="Unassembled WGS sequence"/>
</dbReference>
<dbReference type="SUPFAM" id="SSF52540">
    <property type="entry name" value="P-loop containing nucleoside triphosphate hydrolases"/>
    <property type="match status" value="1"/>
</dbReference>
<dbReference type="EMBL" id="FUXC01000012">
    <property type="protein sequence ID" value="SKA00414.1"/>
    <property type="molecule type" value="Genomic_DNA"/>
</dbReference>
<dbReference type="GeneID" id="303368127"/>
<evidence type="ECO:0000313" key="4">
    <source>
        <dbReference type="Proteomes" id="UP000190395"/>
    </source>
</evidence>
<organism evidence="3 4">
    <name type="scientific">Treponema berlinense</name>
    <dbReference type="NCBI Taxonomy" id="225004"/>
    <lineage>
        <taxon>Bacteria</taxon>
        <taxon>Pseudomonadati</taxon>
        <taxon>Spirochaetota</taxon>
        <taxon>Spirochaetia</taxon>
        <taxon>Spirochaetales</taxon>
        <taxon>Treponemataceae</taxon>
        <taxon>Treponema</taxon>
    </lineage>
</organism>
<dbReference type="InterPro" id="IPR041682">
    <property type="entry name" value="AAA_14"/>
</dbReference>
<dbReference type="OrthoDB" id="9801684at2"/>
<dbReference type="Pfam" id="PF13173">
    <property type="entry name" value="AAA_14"/>
    <property type="match status" value="1"/>
</dbReference>
<evidence type="ECO:0000259" key="1">
    <source>
        <dbReference type="Pfam" id="PF13173"/>
    </source>
</evidence>
<keyword evidence="4" id="KW-1185">Reference proteome</keyword>
<protein>
    <recommendedName>
        <fullName evidence="5">AAA+ ATPase domain-containing protein</fullName>
    </recommendedName>
</protein>
<dbReference type="Pfam" id="PF13635">
    <property type="entry name" value="DUF4143"/>
    <property type="match status" value="1"/>
</dbReference>
<reference evidence="3 4" key="1">
    <citation type="submission" date="2017-02" db="EMBL/GenBank/DDBJ databases">
        <authorList>
            <person name="Peterson S.W."/>
        </authorList>
    </citation>
    <scope>NUCLEOTIDE SEQUENCE [LARGE SCALE GENOMIC DNA]</scope>
    <source>
        <strain evidence="3 4">ATCC BAA-909</strain>
    </source>
</reference>
<evidence type="ECO:0000313" key="3">
    <source>
        <dbReference type="EMBL" id="SKA00414.1"/>
    </source>
</evidence>
<dbReference type="InterPro" id="IPR025420">
    <property type="entry name" value="DUF4143"/>
</dbReference>
<evidence type="ECO:0000259" key="2">
    <source>
        <dbReference type="Pfam" id="PF13635"/>
    </source>
</evidence>
<feature type="domain" description="AAA" evidence="1">
    <location>
        <begin position="21"/>
        <end position="149"/>
    </location>
</feature>
<accession>A0A1T4Q9N5</accession>
<evidence type="ECO:0008006" key="5">
    <source>
        <dbReference type="Google" id="ProtNLM"/>
    </source>
</evidence>
<proteinExistence type="predicted"/>
<name>A0A1T4Q9N5_9SPIR</name>
<dbReference type="InterPro" id="IPR027417">
    <property type="entry name" value="P-loop_NTPase"/>
</dbReference>
<dbReference type="PANTHER" id="PTHR33295">
    <property type="entry name" value="ATPASE"/>
    <property type="match status" value="1"/>
</dbReference>
<dbReference type="PANTHER" id="PTHR33295:SF20">
    <property type="entry name" value="ATPASE"/>
    <property type="match status" value="1"/>
</dbReference>
<sequence length="396" mass="46154">MKVLERQDFLQKLINTIYTPDIKVITGIRRSGKSKLLEMFIENLKNQIPDANIIHINYNLFQFSTLKNAAALNEYVENLYAPNKENFLLIDEVQLCKDFEHAVNSFHASEKYHIYLTGSNAFLLSNDLATLFTGRTFSIEVFPFSFKEFVAYFDCKDLQQAFDRFVMEGGMSGSYLYDSLDDKYNYLNEVFETLIVRDIQQKYKIKNIPLLDMLNDFLVDNISSEISARSLANTLTSKGSKVDDKTVSSYIKYLCASFAFYKIRRYDIKGKKYLASQDKYYLADHSFKYAKLGTKNLDYGRIYENIVCIELLRRGYEVYTGVLYQKEIDFVAVKRNEKIYIQVSDDISRAETMERESSPLLSIKDAYPKMIIARTKHPAYQYEGIAVWDIADWLMK</sequence>
<dbReference type="RefSeq" id="WP_078931634.1">
    <property type="nucleotide sequence ID" value="NZ_FUXC01000012.1"/>
</dbReference>
<feature type="domain" description="DUF4143" evidence="2">
    <location>
        <begin position="197"/>
        <end position="343"/>
    </location>
</feature>